<evidence type="ECO:0000313" key="1">
    <source>
        <dbReference type="EMBL" id="KAJ7565622.1"/>
    </source>
</evidence>
<protein>
    <submittedName>
        <fullName evidence="1">Uncharacterized protein</fullName>
    </submittedName>
</protein>
<dbReference type="EMBL" id="CM055093">
    <property type="protein sequence ID" value="KAJ7565622.1"/>
    <property type="molecule type" value="Genomic_DNA"/>
</dbReference>
<keyword evidence="2" id="KW-1185">Reference proteome</keyword>
<comment type="caution">
    <text evidence="1">The sequence shown here is derived from an EMBL/GenBank/DDBJ whole genome shotgun (WGS) entry which is preliminary data.</text>
</comment>
<evidence type="ECO:0000313" key="2">
    <source>
        <dbReference type="Proteomes" id="UP001162992"/>
    </source>
</evidence>
<sequence length="334" mass="37123">MQMANRTVFWNAGSANLLDGTEMVLREKPKPSAGHVVVRMTTRPVYVEEFVGLELRSVYSRKVVVGIDGCGLVEELGEGASKFNLGQRVHPFFVSSLYDEQGEGSWQDYTVVPEEDLLAVPDSIPNEVAAQLENAWTAYALVLDLGLPEGEYLLQTAAGSSIGRWVIRLAKRWGLKSINIVRRDEVKEELKDLGADEVINSTTEDIVARVKEITGGKGVYVGIDCVGGPISKVASCIRDGGQMLAIGTLESEEFIISLIDLFRGIQLKNWDILPHCIQAKDLRDKEVMEVLKLFEQKILESRPIWKKFPLKNFKEAILEVQASRGRQGIVMMTS</sequence>
<dbReference type="Proteomes" id="UP001162992">
    <property type="component" value="Chromosome 2"/>
</dbReference>
<gene>
    <name evidence="1" type="ORF">O6H91_02G067700</name>
</gene>
<proteinExistence type="predicted"/>
<organism evidence="1 2">
    <name type="scientific">Diphasiastrum complanatum</name>
    <name type="common">Issler's clubmoss</name>
    <name type="synonym">Lycopodium complanatum</name>
    <dbReference type="NCBI Taxonomy" id="34168"/>
    <lineage>
        <taxon>Eukaryota</taxon>
        <taxon>Viridiplantae</taxon>
        <taxon>Streptophyta</taxon>
        <taxon>Embryophyta</taxon>
        <taxon>Tracheophyta</taxon>
        <taxon>Lycopodiopsida</taxon>
        <taxon>Lycopodiales</taxon>
        <taxon>Lycopodiaceae</taxon>
        <taxon>Lycopodioideae</taxon>
        <taxon>Diphasiastrum</taxon>
    </lineage>
</organism>
<accession>A0ACC2EH21</accession>
<reference evidence="2" key="1">
    <citation type="journal article" date="2024" name="Proc. Natl. Acad. Sci. U.S.A.">
        <title>Extraordinary preservation of gene collinearity over three hundred million years revealed in homosporous lycophytes.</title>
        <authorList>
            <person name="Li C."/>
            <person name="Wickell D."/>
            <person name="Kuo L.Y."/>
            <person name="Chen X."/>
            <person name="Nie B."/>
            <person name="Liao X."/>
            <person name="Peng D."/>
            <person name="Ji J."/>
            <person name="Jenkins J."/>
            <person name="Williams M."/>
            <person name="Shu S."/>
            <person name="Plott C."/>
            <person name="Barry K."/>
            <person name="Rajasekar S."/>
            <person name="Grimwood J."/>
            <person name="Han X."/>
            <person name="Sun S."/>
            <person name="Hou Z."/>
            <person name="He W."/>
            <person name="Dai G."/>
            <person name="Sun C."/>
            <person name="Schmutz J."/>
            <person name="Leebens-Mack J.H."/>
            <person name="Li F.W."/>
            <person name="Wang L."/>
        </authorList>
    </citation>
    <scope>NUCLEOTIDE SEQUENCE [LARGE SCALE GENOMIC DNA]</scope>
    <source>
        <strain evidence="2">cv. PW_Plant_1</strain>
    </source>
</reference>
<name>A0ACC2EH21_DIPCM</name>